<keyword evidence="2" id="KW-0812">Transmembrane</keyword>
<dbReference type="EMBL" id="ML119722">
    <property type="protein sequence ID" value="RPA77666.1"/>
    <property type="molecule type" value="Genomic_DNA"/>
</dbReference>
<keyword evidence="4" id="KW-1185">Reference proteome</keyword>
<keyword evidence="2" id="KW-0472">Membrane</keyword>
<proteinExistence type="predicted"/>
<organism evidence="3 4">
    <name type="scientific">Ascobolus immersus RN42</name>
    <dbReference type="NCBI Taxonomy" id="1160509"/>
    <lineage>
        <taxon>Eukaryota</taxon>
        <taxon>Fungi</taxon>
        <taxon>Dikarya</taxon>
        <taxon>Ascomycota</taxon>
        <taxon>Pezizomycotina</taxon>
        <taxon>Pezizomycetes</taxon>
        <taxon>Pezizales</taxon>
        <taxon>Ascobolaceae</taxon>
        <taxon>Ascobolus</taxon>
    </lineage>
</organism>
<keyword evidence="2" id="KW-1133">Transmembrane helix</keyword>
<feature type="region of interest" description="Disordered" evidence="1">
    <location>
        <begin position="167"/>
        <end position="329"/>
    </location>
</feature>
<dbReference type="Proteomes" id="UP000275078">
    <property type="component" value="Unassembled WGS sequence"/>
</dbReference>
<protein>
    <submittedName>
        <fullName evidence="3">Uncharacterized protein</fullName>
    </submittedName>
</protein>
<feature type="compositionally biased region" description="Basic and acidic residues" evidence="1">
    <location>
        <begin position="186"/>
        <end position="201"/>
    </location>
</feature>
<evidence type="ECO:0000313" key="3">
    <source>
        <dbReference type="EMBL" id="RPA77666.1"/>
    </source>
</evidence>
<name>A0A3N4HX33_ASCIM</name>
<accession>A0A3N4HX33</accession>
<feature type="compositionally biased region" description="Basic residues" evidence="1">
    <location>
        <begin position="279"/>
        <end position="291"/>
    </location>
</feature>
<evidence type="ECO:0000313" key="4">
    <source>
        <dbReference type="Proteomes" id="UP000275078"/>
    </source>
</evidence>
<reference evidence="3 4" key="1">
    <citation type="journal article" date="2018" name="Nat. Ecol. Evol.">
        <title>Pezizomycetes genomes reveal the molecular basis of ectomycorrhizal truffle lifestyle.</title>
        <authorList>
            <person name="Murat C."/>
            <person name="Payen T."/>
            <person name="Noel B."/>
            <person name="Kuo A."/>
            <person name="Morin E."/>
            <person name="Chen J."/>
            <person name="Kohler A."/>
            <person name="Krizsan K."/>
            <person name="Balestrini R."/>
            <person name="Da Silva C."/>
            <person name="Montanini B."/>
            <person name="Hainaut M."/>
            <person name="Levati E."/>
            <person name="Barry K.W."/>
            <person name="Belfiori B."/>
            <person name="Cichocki N."/>
            <person name="Clum A."/>
            <person name="Dockter R.B."/>
            <person name="Fauchery L."/>
            <person name="Guy J."/>
            <person name="Iotti M."/>
            <person name="Le Tacon F."/>
            <person name="Lindquist E.A."/>
            <person name="Lipzen A."/>
            <person name="Malagnac F."/>
            <person name="Mello A."/>
            <person name="Molinier V."/>
            <person name="Miyauchi S."/>
            <person name="Poulain J."/>
            <person name="Riccioni C."/>
            <person name="Rubini A."/>
            <person name="Sitrit Y."/>
            <person name="Splivallo R."/>
            <person name="Traeger S."/>
            <person name="Wang M."/>
            <person name="Zifcakova L."/>
            <person name="Wipf D."/>
            <person name="Zambonelli A."/>
            <person name="Paolocci F."/>
            <person name="Nowrousian M."/>
            <person name="Ottonello S."/>
            <person name="Baldrian P."/>
            <person name="Spatafora J.W."/>
            <person name="Henrissat B."/>
            <person name="Nagy L.G."/>
            <person name="Aury J.M."/>
            <person name="Wincker P."/>
            <person name="Grigoriev I.V."/>
            <person name="Bonfante P."/>
            <person name="Martin F.M."/>
        </authorList>
    </citation>
    <scope>NUCLEOTIDE SEQUENCE [LARGE SCALE GENOMIC DNA]</scope>
    <source>
        <strain evidence="3 4">RN42</strain>
    </source>
</reference>
<feature type="transmembrane region" description="Helical" evidence="2">
    <location>
        <begin position="69"/>
        <end position="89"/>
    </location>
</feature>
<gene>
    <name evidence="3" type="ORF">BJ508DRAFT_309905</name>
</gene>
<feature type="compositionally biased region" description="Low complexity" evidence="1">
    <location>
        <begin position="299"/>
        <end position="313"/>
    </location>
</feature>
<feature type="compositionally biased region" description="Polar residues" evidence="1">
    <location>
        <begin position="245"/>
        <end position="257"/>
    </location>
</feature>
<feature type="compositionally biased region" description="Basic and acidic residues" evidence="1">
    <location>
        <begin position="317"/>
        <end position="329"/>
    </location>
</feature>
<evidence type="ECO:0000256" key="1">
    <source>
        <dbReference type="SAM" id="MobiDB-lite"/>
    </source>
</evidence>
<evidence type="ECO:0000256" key="2">
    <source>
        <dbReference type="SAM" id="Phobius"/>
    </source>
</evidence>
<dbReference type="AlphaFoldDB" id="A0A3N4HX33"/>
<feature type="transmembrane region" description="Helical" evidence="2">
    <location>
        <begin position="37"/>
        <end position="57"/>
    </location>
</feature>
<sequence>MSEETPTQPREQRLFQYWDKKPDPFFSAAFFRANKTLFLSTIIISILLLGFQVAELITKHNSLPADKVTARFLWCAVMEVVFLFAGAIAQNMPIEKRKVRIRWRISSVGLFVIGASLDVARDWDPESFEKDGDLAKNHVLKNLVIPVTLQMFIAFGQEALLTYLSGEGRRGEGSGRGSHTSTPTTTEERDLEAQRIDRDTSPPEPSLRNESPQPSNRTRRSRNSAGSDSDSELDRTSPDRPTVPFNDTESTFSSNLDSDYAAPFANAQAGTNKSAAKSIRLKRSRSKGLKRSSRDSRSRSTSSSDSHDSITSGPADKAARDVADQEREP</sequence>